<keyword evidence="1" id="KW-1133">Transmembrane helix</keyword>
<feature type="transmembrane region" description="Helical" evidence="1">
    <location>
        <begin position="104"/>
        <end position="128"/>
    </location>
</feature>
<comment type="caution">
    <text evidence="2">The sequence shown here is derived from an EMBL/GenBank/DDBJ whole genome shotgun (WGS) entry which is preliminary data.</text>
</comment>
<sequence length="249" mass="27547">MALIKRCCFSRNLKAGSIVAGIWSLVSIPESTACILQVWCVYVLSISVLCLVKFKFEDADTSLRDVKDIVLEVLIWVVLCFSFLTFLTSIIVIFAIFKENKILMIPWAVMVALLTALEASSIITQILVTGFEEGVIAALLVWFIVSLVNIYCELCMISHFQEVDAGRGHRENYRNASASLINDGLQAVQYGDIVSSLINSEVAIDGADCDDQEYRYTACYDDPPNGDCTGSSAIHRDGEKVAIENFEDC</sequence>
<proteinExistence type="predicted"/>
<evidence type="ECO:0008006" key="4">
    <source>
        <dbReference type="Google" id="ProtNLM"/>
    </source>
</evidence>
<gene>
    <name evidence="2" type="ORF">EB796_010438</name>
</gene>
<dbReference type="OrthoDB" id="10067585at2759"/>
<keyword evidence="1" id="KW-0472">Membrane</keyword>
<dbReference type="AlphaFoldDB" id="A0A7J7JXX4"/>
<protein>
    <recommendedName>
        <fullName evidence="4">Transmembrane protein</fullName>
    </recommendedName>
</protein>
<name>A0A7J7JXX4_BUGNE</name>
<dbReference type="PANTHER" id="PTHR36694:SF11">
    <property type="entry name" value="LP21121P-RELATED"/>
    <property type="match status" value="1"/>
</dbReference>
<evidence type="ECO:0000313" key="2">
    <source>
        <dbReference type="EMBL" id="KAF6031202.1"/>
    </source>
</evidence>
<dbReference type="EMBL" id="VXIV02001632">
    <property type="protein sequence ID" value="KAF6031202.1"/>
    <property type="molecule type" value="Genomic_DNA"/>
</dbReference>
<organism evidence="2 3">
    <name type="scientific">Bugula neritina</name>
    <name type="common">Brown bryozoan</name>
    <name type="synonym">Sertularia neritina</name>
    <dbReference type="NCBI Taxonomy" id="10212"/>
    <lineage>
        <taxon>Eukaryota</taxon>
        <taxon>Metazoa</taxon>
        <taxon>Spiralia</taxon>
        <taxon>Lophotrochozoa</taxon>
        <taxon>Bryozoa</taxon>
        <taxon>Gymnolaemata</taxon>
        <taxon>Cheilostomatida</taxon>
        <taxon>Flustrina</taxon>
        <taxon>Buguloidea</taxon>
        <taxon>Bugulidae</taxon>
        <taxon>Bugula</taxon>
    </lineage>
</organism>
<accession>A0A7J7JXX4</accession>
<evidence type="ECO:0000256" key="1">
    <source>
        <dbReference type="SAM" id="Phobius"/>
    </source>
</evidence>
<feature type="transmembrane region" description="Helical" evidence="1">
    <location>
        <begin position="74"/>
        <end position="97"/>
    </location>
</feature>
<dbReference type="PANTHER" id="PTHR36694">
    <property type="entry name" value="PASIFLORA 1, ISOFORM A-RELATED"/>
    <property type="match status" value="1"/>
</dbReference>
<keyword evidence="1" id="KW-0812">Transmembrane</keyword>
<reference evidence="2" key="1">
    <citation type="submission" date="2020-06" db="EMBL/GenBank/DDBJ databases">
        <title>Draft genome of Bugula neritina, a colonial animal packing powerful symbionts and potential medicines.</title>
        <authorList>
            <person name="Rayko M."/>
        </authorList>
    </citation>
    <scope>NUCLEOTIDE SEQUENCE [LARGE SCALE GENOMIC DNA]</scope>
    <source>
        <strain evidence="2">Kwan_BN1</strain>
    </source>
</reference>
<dbReference type="Proteomes" id="UP000593567">
    <property type="component" value="Unassembled WGS sequence"/>
</dbReference>
<feature type="transmembrane region" description="Helical" evidence="1">
    <location>
        <begin position="134"/>
        <end position="152"/>
    </location>
</feature>
<evidence type="ECO:0000313" key="3">
    <source>
        <dbReference type="Proteomes" id="UP000593567"/>
    </source>
</evidence>
<keyword evidence="3" id="KW-1185">Reference proteome</keyword>